<dbReference type="AlphaFoldDB" id="A0A9P7JG93"/>
<gene>
    <name evidence="3" type="ORF">BJ212DRAFT_1545885</name>
</gene>
<evidence type="ECO:0000256" key="1">
    <source>
        <dbReference type="SAM" id="MobiDB-lite"/>
    </source>
</evidence>
<dbReference type="GeneID" id="64635885"/>
<dbReference type="InterPro" id="IPR014012">
    <property type="entry name" value="HSA_dom"/>
</dbReference>
<proteinExistence type="predicted"/>
<evidence type="ECO:0000313" key="3">
    <source>
        <dbReference type="EMBL" id="KAG1821541.1"/>
    </source>
</evidence>
<organism evidence="3 4">
    <name type="scientific">Suillus subaureus</name>
    <dbReference type="NCBI Taxonomy" id="48587"/>
    <lineage>
        <taxon>Eukaryota</taxon>
        <taxon>Fungi</taxon>
        <taxon>Dikarya</taxon>
        <taxon>Basidiomycota</taxon>
        <taxon>Agaricomycotina</taxon>
        <taxon>Agaricomycetes</taxon>
        <taxon>Agaricomycetidae</taxon>
        <taxon>Boletales</taxon>
        <taxon>Suillineae</taxon>
        <taxon>Suillaceae</taxon>
        <taxon>Suillus</taxon>
    </lineage>
</organism>
<protein>
    <recommendedName>
        <fullName evidence="2">HSA domain-containing protein</fullName>
    </recommendedName>
</protein>
<dbReference type="Proteomes" id="UP000807769">
    <property type="component" value="Unassembled WGS sequence"/>
</dbReference>
<dbReference type="PROSITE" id="PS51204">
    <property type="entry name" value="HSA"/>
    <property type="match status" value="1"/>
</dbReference>
<comment type="caution">
    <text evidence="3">The sequence shown here is derived from an EMBL/GenBank/DDBJ whole genome shotgun (WGS) entry which is preliminary data.</text>
</comment>
<feature type="compositionally biased region" description="Polar residues" evidence="1">
    <location>
        <begin position="37"/>
        <end position="54"/>
    </location>
</feature>
<reference evidence="3" key="1">
    <citation type="journal article" date="2020" name="New Phytol.">
        <title>Comparative genomics reveals dynamic genome evolution in host specialist ectomycorrhizal fungi.</title>
        <authorList>
            <person name="Lofgren L.A."/>
            <person name="Nguyen N.H."/>
            <person name="Vilgalys R."/>
            <person name="Ruytinx J."/>
            <person name="Liao H.L."/>
            <person name="Branco S."/>
            <person name="Kuo A."/>
            <person name="LaButti K."/>
            <person name="Lipzen A."/>
            <person name="Andreopoulos W."/>
            <person name="Pangilinan J."/>
            <person name="Riley R."/>
            <person name="Hundley H."/>
            <person name="Na H."/>
            <person name="Barry K."/>
            <person name="Grigoriev I.V."/>
            <person name="Stajich J.E."/>
            <person name="Kennedy P.G."/>
        </authorList>
    </citation>
    <scope>NUCLEOTIDE SEQUENCE</scope>
    <source>
        <strain evidence="3">MN1</strain>
    </source>
</reference>
<dbReference type="EMBL" id="JABBWG010000006">
    <property type="protein sequence ID" value="KAG1821541.1"/>
    <property type="molecule type" value="Genomic_DNA"/>
</dbReference>
<keyword evidence="4" id="KW-1185">Reference proteome</keyword>
<name>A0A9P7JG93_9AGAM</name>
<feature type="domain" description="HSA" evidence="2">
    <location>
        <begin position="342"/>
        <end position="414"/>
    </location>
</feature>
<evidence type="ECO:0000313" key="4">
    <source>
        <dbReference type="Proteomes" id="UP000807769"/>
    </source>
</evidence>
<feature type="region of interest" description="Disordered" evidence="1">
    <location>
        <begin position="37"/>
        <end position="67"/>
    </location>
</feature>
<dbReference type="Pfam" id="PF07529">
    <property type="entry name" value="HSA"/>
    <property type="match status" value="1"/>
</dbReference>
<sequence>MQHYDMVVQRIKDLRQSGTTIETSPELAQLVNVYSQTQMSKQLHPDQPQSNGHQPQPPPSTDGLINGAAVNGHTTIMAYRLITCRAPIPDHLQHAIHVPNTAIPDLEKLLQAPDAPSCIVDSAAKIQKGYIALPPPTETPVPVEVIKEEEHGPPIDPADLPKGPFLEEAVNSGIYPYNAFKLPFSHLKRPANIDPTMVAMRLQCLLIPSIMPVGLDMHQIINEHDRFIEACVQQRIKELKEIPATIGEGNFDSLADIILSLHKQEPANDNQQLSALSPHGKLRAMIKLKSLKVPEKQHAMCASVAEHLTQGTLLPLNRVDFRWTCNPMLRDAHMTKQAERKQCIDHERRAKHKHVKQLSVICQHGRDIIAVNCSAQDRVTKLGRAVLSFHAFTEKEEQKCIERISKEHLKVLKADDEEAYMKLIDTAKDTRITHLLQQMDAYLDSLAQAVMAQQNESGPLDMNFDQEEGPANKAMLGAQVSADAQDDKGKVDYYAVAHCISEKVMKQPGILIGGQLKATLLSKSLHIHALARLLVTLN</sequence>
<dbReference type="RefSeq" id="XP_041196281.1">
    <property type="nucleotide sequence ID" value="XM_041341869.1"/>
</dbReference>
<dbReference type="SMART" id="SM00573">
    <property type="entry name" value="HSA"/>
    <property type="match status" value="1"/>
</dbReference>
<accession>A0A9P7JG93</accession>
<evidence type="ECO:0000259" key="2">
    <source>
        <dbReference type="PROSITE" id="PS51204"/>
    </source>
</evidence>
<dbReference type="Gene3D" id="1.20.5.170">
    <property type="match status" value="1"/>
</dbReference>
<dbReference type="OrthoDB" id="2796843at2759"/>